<name>A0ACC2S004_9FUNG</name>
<keyword evidence="1" id="KW-0238">DNA-binding</keyword>
<keyword evidence="2" id="KW-1185">Reference proteome</keyword>
<protein>
    <submittedName>
        <fullName evidence="1">Homeobox protein Nkx-6.3</fullName>
    </submittedName>
</protein>
<gene>
    <name evidence="1" type="primary">NKX6-3_2</name>
    <name evidence="1" type="ORF">DSO57_1001610</name>
</gene>
<evidence type="ECO:0000313" key="2">
    <source>
        <dbReference type="Proteomes" id="UP001165960"/>
    </source>
</evidence>
<proteinExistence type="predicted"/>
<reference evidence="1" key="1">
    <citation type="submission" date="2022-04" db="EMBL/GenBank/DDBJ databases">
        <title>Genome of the entomopathogenic fungus Entomophthora muscae.</title>
        <authorList>
            <person name="Elya C."/>
            <person name="Lovett B.R."/>
            <person name="Lee E."/>
            <person name="Macias A.M."/>
            <person name="Hajek A.E."/>
            <person name="De Bivort B.L."/>
            <person name="Kasson M.T."/>
            <person name="De Fine Licht H.H."/>
            <person name="Stajich J.E."/>
        </authorList>
    </citation>
    <scope>NUCLEOTIDE SEQUENCE</scope>
    <source>
        <strain evidence="1">Berkeley</strain>
    </source>
</reference>
<accession>A0ACC2S004</accession>
<sequence length="174" mass="20040">MTGQVAPITSIARVAIGLISQIPTKRRVKGLILQWRLDMLLNLWKRVDLHCCQATKIWYFVRASKAHAGLTTQVDMAKTRCAGFPIHRNSAGHPIDLIIRNPATKKRNRHEPHQVYVLQIYFRESVFLDERELGEIKRLTGLTEAQIKVWFNNTRARKRCRPSNTDSSDLVITQ</sequence>
<keyword evidence="1" id="KW-0371">Homeobox</keyword>
<dbReference type="EMBL" id="QTSX02006393">
    <property type="protein sequence ID" value="KAJ9055625.1"/>
    <property type="molecule type" value="Genomic_DNA"/>
</dbReference>
<comment type="caution">
    <text evidence="1">The sequence shown here is derived from an EMBL/GenBank/DDBJ whole genome shotgun (WGS) entry which is preliminary data.</text>
</comment>
<dbReference type="Proteomes" id="UP001165960">
    <property type="component" value="Unassembled WGS sequence"/>
</dbReference>
<organism evidence="1 2">
    <name type="scientific">Entomophthora muscae</name>
    <dbReference type="NCBI Taxonomy" id="34485"/>
    <lineage>
        <taxon>Eukaryota</taxon>
        <taxon>Fungi</taxon>
        <taxon>Fungi incertae sedis</taxon>
        <taxon>Zoopagomycota</taxon>
        <taxon>Entomophthoromycotina</taxon>
        <taxon>Entomophthoromycetes</taxon>
        <taxon>Entomophthorales</taxon>
        <taxon>Entomophthoraceae</taxon>
        <taxon>Entomophthora</taxon>
    </lineage>
</organism>
<evidence type="ECO:0000313" key="1">
    <source>
        <dbReference type="EMBL" id="KAJ9055625.1"/>
    </source>
</evidence>